<evidence type="ECO:0000256" key="3">
    <source>
        <dbReference type="ARBA" id="ARBA00022432"/>
    </source>
</evidence>
<feature type="binding site" evidence="7">
    <location>
        <begin position="239"/>
        <end position="240"/>
    </location>
    <ligand>
        <name>substrate</name>
    </ligand>
</feature>
<comment type="catalytic activity">
    <reaction evidence="7 8">
        <text>D-glyceraldehyde 3-phosphate = dihydroxyacetone phosphate</text>
        <dbReference type="Rhea" id="RHEA:18585"/>
        <dbReference type="ChEBI" id="CHEBI:57642"/>
        <dbReference type="ChEBI" id="CHEBI:59776"/>
        <dbReference type="EC" id="5.3.1.1"/>
    </reaction>
</comment>
<evidence type="ECO:0000256" key="8">
    <source>
        <dbReference type="RuleBase" id="RU363013"/>
    </source>
</evidence>
<organism evidence="9 10">
    <name type="scientific">Poriferisphaera corsica</name>
    <dbReference type="NCBI Taxonomy" id="2528020"/>
    <lineage>
        <taxon>Bacteria</taxon>
        <taxon>Pseudomonadati</taxon>
        <taxon>Planctomycetota</taxon>
        <taxon>Phycisphaerae</taxon>
        <taxon>Phycisphaerales</taxon>
        <taxon>Phycisphaeraceae</taxon>
        <taxon>Poriferisphaera</taxon>
    </lineage>
</organism>
<name>A0A517YY84_9BACT</name>
<keyword evidence="4 7" id="KW-0963">Cytoplasm</keyword>
<dbReference type="HAMAP" id="MF_00147_B">
    <property type="entry name" value="TIM_B"/>
    <property type="match status" value="1"/>
</dbReference>
<evidence type="ECO:0000256" key="1">
    <source>
        <dbReference type="ARBA" id="ARBA00004680"/>
    </source>
</evidence>
<feature type="binding site" evidence="7">
    <location>
        <position position="178"/>
    </location>
    <ligand>
        <name>substrate</name>
    </ligand>
</feature>
<keyword evidence="5 7" id="KW-0324">Glycolysis</keyword>
<dbReference type="EC" id="5.3.1.1" evidence="7 8"/>
<comment type="pathway">
    <text evidence="1 7 8">Carbohydrate degradation; glycolysis; D-glyceraldehyde 3-phosphate from glycerone phosphate: step 1/1.</text>
</comment>
<gene>
    <name evidence="7" type="primary">tpiA</name>
    <name evidence="9" type="ORF">KS4_32580</name>
</gene>
<evidence type="ECO:0000256" key="2">
    <source>
        <dbReference type="ARBA" id="ARBA00007422"/>
    </source>
</evidence>
<dbReference type="InterPro" id="IPR020861">
    <property type="entry name" value="Triosephosphate_isomerase_AS"/>
</dbReference>
<evidence type="ECO:0000256" key="4">
    <source>
        <dbReference type="ARBA" id="ARBA00022490"/>
    </source>
</evidence>
<dbReference type="UniPathway" id="UPA00109">
    <property type="reaction ID" value="UER00189"/>
</dbReference>
<dbReference type="Pfam" id="PF00121">
    <property type="entry name" value="TIM"/>
    <property type="match status" value="1"/>
</dbReference>
<comment type="subunit">
    <text evidence="7 8">Homodimer.</text>
</comment>
<evidence type="ECO:0000256" key="5">
    <source>
        <dbReference type="ARBA" id="ARBA00023152"/>
    </source>
</evidence>
<comment type="subcellular location">
    <subcellularLocation>
        <location evidence="7 8">Cytoplasm</location>
    </subcellularLocation>
</comment>
<comment type="pathway">
    <text evidence="7 8">Carbohydrate biosynthesis; gluconeogenesis.</text>
</comment>
<dbReference type="PANTHER" id="PTHR21139:SF42">
    <property type="entry name" value="TRIOSEPHOSPHATE ISOMERASE"/>
    <property type="match status" value="1"/>
</dbReference>
<dbReference type="EMBL" id="CP036425">
    <property type="protein sequence ID" value="QDU35178.1"/>
    <property type="molecule type" value="Genomic_DNA"/>
</dbReference>
<keyword evidence="10" id="KW-1185">Reference proteome</keyword>
<dbReference type="SUPFAM" id="SSF51351">
    <property type="entry name" value="Triosephosphate isomerase (TIM)"/>
    <property type="match status" value="1"/>
</dbReference>
<dbReference type="Proteomes" id="UP000317369">
    <property type="component" value="Chromosome"/>
</dbReference>
<dbReference type="PROSITE" id="PS00171">
    <property type="entry name" value="TIM_1"/>
    <property type="match status" value="1"/>
</dbReference>
<reference evidence="9 10" key="1">
    <citation type="submission" date="2019-02" db="EMBL/GenBank/DDBJ databases">
        <title>Deep-cultivation of Planctomycetes and their phenomic and genomic characterization uncovers novel biology.</title>
        <authorList>
            <person name="Wiegand S."/>
            <person name="Jogler M."/>
            <person name="Boedeker C."/>
            <person name="Pinto D."/>
            <person name="Vollmers J."/>
            <person name="Rivas-Marin E."/>
            <person name="Kohn T."/>
            <person name="Peeters S.H."/>
            <person name="Heuer A."/>
            <person name="Rast P."/>
            <person name="Oberbeckmann S."/>
            <person name="Bunk B."/>
            <person name="Jeske O."/>
            <person name="Meyerdierks A."/>
            <person name="Storesund J.E."/>
            <person name="Kallscheuer N."/>
            <person name="Luecker S."/>
            <person name="Lage O.M."/>
            <person name="Pohl T."/>
            <person name="Merkel B.J."/>
            <person name="Hornburger P."/>
            <person name="Mueller R.-W."/>
            <person name="Bruemmer F."/>
            <person name="Labrenz M."/>
            <person name="Spormann A.M."/>
            <person name="Op den Camp H."/>
            <person name="Overmann J."/>
            <person name="Amann R."/>
            <person name="Jetten M.S.M."/>
            <person name="Mascher T."/>
            <person name="Medema M.H."/>
            <person name="Devos D.P."/>
            <person name="Kaster A.-K."/>
            <person name="Ovreas L."/>
            <person name="Rohde M."/>
            <person name="Galperin M.Y."/>
            <person name="Jogler C."/>
        </authorList>
    </citation>
    <scope>NUCLEOTIDE SEQUENCE [LARGE SCALE GENOMIC DNA]</scope>
    <source>
        <strain evidence="9 10">KS4</strain>
    </source>
</reference>
<dbReference type="NCBIfam" id="TIGR00419">
    <property type="entry name" value="tim"/>
    <property type="match status" value="1"/>
</dbReference>
<dbReference type="GO" id="GO:0005829">
    <property type="term" value="C:cytosol"/>
    <property type="evidence" value="ECO:0007669"/>
    <property type="project" value="TreeGrafter"/>
</dbReference>
<dbReference type="GO" id="GO:0006094">
    <property type="term" value="P:gluconeogenesis"/>
    <property type="evidence" value="ECO:0007669"/>
    <property type="project" value="UniProtKB-UniRule"/>
</dbReference>
<evidence type="ECO:0000256" key="6">
    <source>
        <dbReference type="ARBA" id="ARBA00023235"/>
    </source>
</evidence>
<comment type="similarity">
    <text evidence="2 7 8">Belongs to the triosephosphate isomerase family.</text>
</comment>
<dbReference type="InterPro" id="IPR013785">
    <property type="entry name" value="Aldolase_TIM"/>
</dbReference>
<dbReference type="PANTHER" id="PTHR21139">
    <property type="entry name" value="TRIOSEPHOSPHATE ISOMERASE"/>
    <property type="match status" value="1"/>
</dbReference>
<feature type="binding site" evidence="7">
    <location>
        <position position="218"/>
    </location>
    <ligand>
        <name>substrate</name>
    </ligand>
</feature>
<dbReference type="CDD" id="cd00311">
    <property type="entry name" value="TIM"/>
    <property type="match status" value="1"/>
</dbReference>
<feature type="active site" description="Proton acceptor" evidence="7">
    <location>
        <position position="172"/>
    </location>
</feature>
<evidence type="ECO:0000313" key="10">
    <source>
        <dbReference type="Proteomes" id="UP000317369"/>
    </source>
</evidence>
<dbReference type="GO" id="GO:0019563">
    <property type="term" value="P:glycerol catabolic process"/>
    <property type="evidence" value="ECO:0007669"/>
    <property type="project" value="TreeGrafter"/>
</dbReference>
<dbReference type="UniPathway" id="UPA00138"/>
<sequence>MASRKKYVGGNWKMNLNKAEAVALAKDLATKVDDAAPCEVAICPPFVYLDAISQALCEAGNKTIKLGAQDFWTAGNGAYTGEISLDMLKDVGVSVVLTGHSERRHVIGETDVLINEKNLKALEAGMEVIFCIGEKLEQREAGQTDAINAAQMSYGLAGVTAEQMKNVVVAYEPVWAIGTGKTATPEDAQKAHKAIREHLTSMFSKEVADGVRIQYGGSMKPSNAGELMGQADIDGGLIGGAALKADDFMGIINAAK</sequence>
<protein>
    <recommendedName>
        <fullName evidence="7 8">Triosephosphate isomerase</fullName>
        <shortName evidence="7">TIM</shortName>
        <shortName evidence="7">TPI</shortName>
        <ecNumber evidence="7 8">5.3.1.1</ecNumber>
    </recommendedName>
    <alternativeName>
        <fullName evidence="7">Triose-phosphate isomerase</fullName>
    </alternativeName>
</protein>
<evidence type="ECO:0000256" key="7">
    <source>
        <dbReference type="HAMAP-Rule" id="MF_00147"/>
    </source>
</evidence>
<dbReference type="RefSeq" id="WP_234698820.1">
    <property type="nucleotide sequence ID" value="NZ_CP036425.1"/>
</dbReference>
<comment type="function">
    <text evidence="7">Involved in the gluconeogenesis. Catalyzes stereospecifically the conversion of dihydroxyacetone phosphate (DHAP) to D-glyceraldehyde-3-phosphate (G3P).</text>
</comment>
<dbReference type="InterPro" id="IPR022896">
    <property type="entry name" value="TrioseP_Isoase_bac/euk"/>
</dbReference>
<dbReference type="GO" id="GO:0004807">
    <property type="term" value="F:triose-phosphate isomerase activity"/>
    <property type="evidence" value="ECO:0007669"/>
    <property type="project" value="UniProtKB-UniRule"/>
</dbReference>
<dbReference type="AlphaFoldDB" id="A0A517YY84"/>
<dbReference type="Gene3D" id="3.20.20.70">
    <property type="entry name" value="Aldolase class I"/>
    <property type="match status" value="1"/>
</dbReference>
<dbReference type="GO" id="GO:0006096">
    <property type="term" value="P:glycolytic process"/>
    <property type="evidence" value="ECO:0007669"/>
    <property type="project" value="UniProtKB-UniRule"/>
</dbReference>
<dbReference type="KEGG" id="pcor:KS4_32580"/>
<dbReference type="GO" id="GO:0046166">
    <property type="term" value="P:glyceraldehyde-3-phosphate biosynthetic process"/>
    <property type="evidence" value="ECO:0007669"/>
    <property type="project" value="TreeGrafter"/>
</dbReference>
<feature type="binding site" evidence="7">
    <location>
        <begin position="11"/>
        <end position="13"/>
    </location>
    <ligand>
        <name>substrate</name>
    </ligand>
</feature>
<dbReference type="PROSITE" id="PS51440">
    <property type="entry name" value="TIM_2"/>
    <property type="match status" value="1"/>
</dbReference>
<evidence type="ECO:0000313" key="9">
    <source>
        <dbReference type="EMBL" id="QDU35178.1"/>
    </source>
</evidence>
<dbReference type="InterPro" id="IPR000652">
    <property type="entry name" value="Triosephosphate_isomerase"/>
</dbReference>
<keyword evidence="3 7" id="KW-0312">Gluconeogenesis</keyword>
<proteinExistence type="inferred from homology"/>
<keyword evidence="6 7" id="KW-0413">Isomerase</keyword>
<feature type="active site" description="Electrophile" evidence="7">
    <location>
        <position position="100"/>
    </location>
</feature>
<dbReference type="InterPro" id="IPR035990">
    <property type="entry name" value="TIM_sf"/>
</dbReference>
<accession>A0A517YY84</accession>
<dbReference type="FunFam" id="3.20.20.70:FF:000016">
    <property type="entry name" value="Triosephosphate isomerase"/>
    <property type="match status" value="1"/>
</dbReference>